<dbReference type="EMBL" id="BMOF01000067">
    <property type="protein sequence ID" value="GGK07780.1"/>
    <property type="molecule type" value="Genomic_DNA"/>
</dbReference>
<name>A0A8J3BBU0_9BACI</name>
<dbReference type="AlphaFoldDB" id="A0A8J3BBU0"/>
<dbReference type="PRINTS" id="PR00725">
    <property type="entry name" value="DADACBPTASE1"/>
</dbReference>
<dbReference type="SUPFAM" id="SSF69189">
    <property type="entry name" value="Penicillin-binding protein associated domain"/>
    <property type="match status" value="1"/>
</dbReference>
<feature type="active site" description="Acyl-ester intermediate" evidence="13">
    <location>
        <position position="69"/>
    </location>
</feature>
<comment type="similarity">
    <text evidence="3 15">Belongs to the peptidase S11 family.</text>
</comment>
<comment type="catalytic activity">
    <reaction evidence="12">
        <text>Preferential cleavage: (Ac)2-L-Lys-D-Ala-|-D-Ala. Also transpeptidation of peptidyl-alanyl moieties that are N-acyl substituents of D-alanine.</text>
        <dbReference type="EC" id="3.4.16.4"/>
    </reaction>
</comment>
<evidence type="ECO:0000256" key="10">
    <source>
        <dbReference type="ARBA" id="ARBA00022984"/>
    </source>
</evidence>
<reference evidence="17" key="1">
    <citation type="journal article" date="2014" name="Int. J. Syst. Evol. Microbiol.">
        <title>Complete genome sequence of Corynebacterium casei LMG S-19264T (=DSM 44701T), isolated from a smear-ripened cheese.</title>
        <authorList>
            <consortium name="US DOE Joint Genome Institute (JGI-PGF)"/>
            <person name="Walter F."/>
            <person name="Albersmeier A."/>
            <person name="Kalinowski J."/>
            <person name="Ruckert C."/>
        </authorList>
    </citation>
    <scope>NUCLEOTIDE SEQUENCE</scope>
    <source>
        <strain evidence="17">JCM 14719</strain>
    </source>
</reference>
<dbReference type="SMART" id="SM00936">
    <property type="entry name" value="PBP5_C"/>
    <property type="match status" value="1"/>
</dbReference>
<evidence type="ECO:0000256" key="3">
    <source>
        <dbReference type="ARBA" id="ARBA00007164"/>
    </source>
</evidence>
<evidence type="ECO:0000256" key="8">
    <source>
        <dbReference type="ARBA" id="ARBA00022801"/>
    </source>
</evidence>
<evidence type="ECO:0000259" key="16">
    <source>
        <dbReference type="SMART" id="SM00936"/>
    </source>
</evidence>
<dbReference type="GO" id="GO:0006508">
    <property type="term" value="P:proteolysis"/>
    <property type="evidence" value="ECO:0007669"/>
    <property type="project" value="UniProtKB-KW"/>
</dbReference>
<evidence type="ECO:0000256" key="15">
    <source>
        <dbReference type="RuleBase" id="RU004016"/>
    </source>
</evidence>
<gene>
    <name evidence="17" type="ORF">GCM10007043_22290</name>
</gene>
<sequence length="434" mass="47421">MAQTRWRLRGVQAVLTLLLAFAMAVGGIGQTAHAQPNLQLAVKSAILIEAETGKILYKYNENLPLPPASMTKMMTEYLVLEAIKQGKISWDDRVTTDEYGFWMGRHGGSRVFLNLGEVRTVRELYTAMAVYSANDATVMLAKHVAGSEAAFVEQMNKKAKELGMTHTHFVTSTGFPAKDIPEQYRPPVTGEHVMSARDAAILARRLLLDHPEVLEFSSIPKAVFREGEANPIQMPNWNWMLPGLVAQYPGVDGLKTGHTAEAKYCFTGTAQRNGMRLISVVMGASSELARFQETAKLFDYGFSQFEVKTVFKGKEPVKGHETAPVAKGVDLEVPVVPERDVVAVVRKGEERAPAPQVRVSEVVAPVKQGQAVGTIKAVSDAGGDEYLTPDAGAVKLIAQEDVEEASWLRLFFRGAKNAVVRLFSGMVEAITGAF</sequence>
<accession>A0A8J3BBU0</accession>
<dbReference type="GO" id="GO:0071555">
    <property type="term" value="P:cell wall organization"/>
    <property type="evidence" value="ECO:0007669"/>
    <property type="project" value="UniProtKB-KW"/>
</dbReference>
<keyword evidence="9" id="KW-0133">Cell shape</keyword>
<comment type="pathway">
    <text evidence="2">Cell wall biogenesis; peptidoglycan biosynthesis.</text>
</comment>
<dbReference type="Gene3D" id="2.60.410.10">
    <property type="entry name" value="D-Ala-D-Ala carboxypeptidase, C-terminal domain"/>
    <property type="match status" value="1"/>
</dbReference>
<dbReference type="PANTHER" id="PTHR21581">
    <property type="entry name" value="D-ALANYL-D-ALANINE CARBOXYPEPTIDASE"/>
    <property type="match status" value="1"/>
</dbReference>
<dbReference type="Gene3D" id="3.40.710.10">
    <property type="entry name" value="DD-peptidase/beta-lactamase superfamily"/>
    <property type="match status" value="1"/>
</dbReference>
<dbReference type="EC" id="3.4.16.4" evidence="4"/>
<dbReference type="InterPro" id="IPR037167">
    <property type="entry name" value="Peptidase_S11_C_sf"/>
</dbReference>
<feature type="active site" evidence="13">
    <location>
        <position position="132"/>
    </location>
</feature>
<dbReference type="InterPro" id="IPR012907">
    <property type="entry name" value="Peptidase_S11_C"/>
</dbReference>
<evidence type="ECO:0000256" key="1">
    <source>
        <dbReference type="ARBA" id="ARBA00003217"/>
    </source>
</evidence>
<dbReference type="UniPathway" id="UPA00219"/>
<evidence type="ECO:0000256" key="2">
    <source>
        <dbReference type="ARBA" id="ARBA00004752"/>
    </source>
</evidence>
<dbReference type="Proteomes" id="UP000637720">
    <property type="component" value="Unassembled WGS sequence"/>
</dbReference>
<reference evidence="17" key="2">
    <citation type="submission" date="2020-09" db="EMBL/GenBank/DDBJ databases">
        <authorList>
            <person name="Sun Q."/>
            <person name="Ohkuma M."/>
        </authorList>
    </citation>
    <scope>NUCLEOTIDE SEQUENCE</scope>
    <source>
        <strain evidence="17">JCM 14719</strain>
    </source>
</reference>
<dbReference type="GO" id="GO:0008360">
    <property type="term" value="P:regulation of cell shape"/>
    <property type="evidence" value="ECO:0007669"/>
    <property type="project" value="UniProtKB-KW"/>
</dbReference>
<keyword evidence="7" id="KW-0732">Signal</keyword>
<dbReference type="GO" id="GO:0009002">
    <property type="term" value="F:serine-type D-Ala-D-Ala carboxypeptidase activity"/>
    <property type="evidence" value="ECO:0007669"/>
    <property type="project" value="UniProtKB-EC"/>
</dbReference>
<proteinExistence type="inferred from homology"/>
<keyword evidence="6" id="KW-0645">Protease</keyword>
<comment type="function">
    <text evidence="1">Removes C-terminal D-alanyl residues from sugar-peptide cell wall precursors.</text>
</comment>
<evidence type="ECO:0000313" key="17">
    <source>
        <dbReference type="EMBL" id="GGK07780.1"/>
    </source>
</evidence>
<dbReference type="SUPFAM" id="SSF56601">
    <property type="entry name" value="beta-lactamase/transpeptidase-like"/>
    <property type="match status" value="1"/>
</dbReference>
<dbReference type="InterPro" id="IPR015956">
    <property type="entry name" value="Peniciliin-bd_prot_C_sf"/>
</dbReference>
<evidence type="ECO:0000256" key="6">
    <source>
        <dbReference type="ARBA" id="ARBA00022670"/>
    </source>
</evidence>
<dbReference type="InterPro" id="IPR001967">
    <property type="entry name" value="Peptidase_S11_N"/>
</dbReference>
<dbReference type="PANTHER" id="PTHR21581:SF11">
    <property type="entry name" value="D-ALANYL-D-ALANINE CARBOXYPEPTIDASE DACA"/>
    <property type="match status" value="1"/>
</dbReference>
<keyword evidence="10" id="KW-0573">Peptidoglycan synthesis</keyword>
<organism evidence="17 18">
    <name type="scientific">Calditerricola satsumensis</name>
    <dbReference type="NCBI Taxonomy" id="373054"/>
    <lineage>
        <taxon>Bacteria</taxon>
        <taxon>Bacillati</taxon>
        <taxon>Bacillota</taxon>
        <taxon>Bacilli</taxon>
        <taxon>Bacillales</taxon>
        <taxon>Bacillaceae</taxon>
        <taxon>Calditerricola</taxon>
    </lineage>
</organism>
<evidence type="ECO:0000256" key="5">
    <source>
        <dbReference type="ARBA" id="ARBA00022645"/>
    </source>
</evidence>
<evidence type="ECO:0000256" key="13">
    <source>
        <dbReference type="PIRSR" id="PIRSR618044-1"/>
    </source>
</evidence>
<keyword evidence="5 17" id="KW-0121">Carboxypeptidase</keyword>
<evidence type="ECO:0000313" key="18">
    <source>
        <dbReference type="Proteomes" id="UP000637720"/>
    </source>
</evidence>
<evidence type="ECO:0000256" key="4">
    <source>
        <dbReference type="ARBA" id="ARBA00012448"/>
    </source>
</evidence>
<dbReference type="InterPro" id="IPR012338">
    <property type="entry name" value="Beta-lactam/transpept-like"/>
</dbReference>
<dbReference type="InterPro" id="IPR018044">
    <property type="entry name" value="Peptidase_S11"/>
</dbReference>
<feature type="binding site" evidence="14">
    <location>
        <position position="255"/>
    </location>
    <ligand>
        <name>substrate</name>
    </ligand>
</feature>
<keyword evidence="8" id="KW-0378">Hydrolase</keyword>
<dbReference type="Pfam" id="PF07943">
    <property type="entry name" value="PBP5_C"/>
    <property type="match status" value="1"/>
</dbReference>
<feature type="active site" description="Proton acceptor" evidence="13">
    <location>
        <position position="72"/>
    </location>
</feature>
<evidence type="ECO:0000256" key="7">
    <source>
        <dbReference type="ARBA" id="ARBA00022729"/>
    </source>
</evidence>
<feature type="domain" description="Peptidase S11 D-Ala-D-Ala carboxypeptidase A C-terminal" evidence="16">
    <location>
        <begin position="305"/>
        <end position="404"/>
    </location>
</feature>
<comment type="caution">
    <text evidence="17">The sequence shown here is derived from an EMBL/GenBank/DDBJ whole genome shotgun (WGS) entry which is preliminary data.</text>
</comment>
<protein>
    <recommendedName>
        <fullName evidence="4">serine-type D-Ala-D-Ala carboxypeptidase</fullName>
        <ecNumber evidence="4">3.4.16.4</ecNumber>
    </recommendedName>
</protein>
<evidence type="ECO:0000256" key="11">
    <source>
        <dbReference type="ARBA" id="ARBA00023316"/>
    </source>
</evidence>
<evidence type="ECO:0000256" key="12">
    <source>
        <dbReference type="ARBA" id="ARBA00034000"/>
    </source>
</evidence>
<dbReference type="GO" id="GO:0009252">
    <property type="term" value="P:peptidoglycan biosynthetic process"/>
    <property type="evidence" value="ECO:0007669"/>
    <property type="project" value="UniProtKB-UniPathway"/>
</dbReference>
<keyword evidence="11" id="KW-0961">Cell wall biogenesis/degradation</keyword>
<dbReference type="RefSeq" id="WP_229725854.1">
    <property type="nucleotide sequence ID" value="NZ_BMOF01000067.1"/>
</dbReference>
<dbReference type="Pfam" id="PF00768">
    <property type="entry name" value="Peptidase_S11"/>
    <property type="match status" value="1"/>
</dbReference>
<keyword evidence="18" id="KW-1185">Reference proteome</keyword>
<evidence type="ECO:0000256" key="9">
    <source>
        <dbReference type="ARBA" id="ARBA00022960"/>
    </source>
</evidence>
<evidence type="ECO:0000256" key="14">
    <source>
        <dbReference type="PIRSR" id="PIRSR618044-2"/>
    </source>
</evidence>